<protein>
    <recommendedName>
        <fullName evidence="2">Tyrosine specific protein phosphatases domain-containing protein</fullName>
    </recommendedName>
</protein>
<dbReference type="SUPFAM" id="SSF52799">
    <property type="entry name" value="(Phosphotyrosine protein) phosphatases II"/>
    <property type="match status" value="1"/>
</dbReference>
<keyword evidence="4" id="KW-1185">Reference proteome</keyword>
<proteinExistence type="predicted"/>
<name>A0A1Y5SHF2_9RHOB</name>
<dbReference type="Proteomes" id="UP000193862">
    <property type="component" value="Unassembled WGS sequence"/>
</dbReference>
<dbReference type="InterPro" id="IPR057023">
    <property type="entry name" value="PTP-SAK"/>
</dbReference>
<evidence type="ECO:0000313" key="3">
    <source>
        <dbReference type="EMBL" id="SLN37739.1"/>
    </source>
</evidence>
<dbReference type="RefSeq" id="WP_085836106.1">
    <property type="nucleotide sequence ID" value="NZ_FWFS01000004.1"/>
</dbReference>
<dbReference type="Pfam" id="PF22784">
    <property type="entry name" value="PTP-SAK"/>
    <property type="match status" value="1"/>
</dbReference>
<evidence type="ECO:0000259" key="2">
    <source>
        <dbReference type="PROSITE" id="PS50056"/>
    </source>
</evidence>
<evidence type="ECO:0000313" key="4">
    <source>
        <dbReference type="Proteomes" id="UP000193862"/>
    </source>
</evidence>
<evidence type="ECO:0000256" key="1">
    <source>
        <dbReference type="ARBA" id="ARBA00022801"/>
    </source>
</evidence>
<dbReference type="InterPro" id="IPR000387">
    <property type="entry name" value="Tyr_Pase_dom"/>
</dbReference>
<gene>
    <name evidence="3" type="ORF">AQS8620_01397</name>
</gene>
<organism evidence="3 4">
    <name type="scientific">Aquimixticola soesokkakensis</name>
    <dbReference type="NCBI Taxonomy" id="1519096"/>
    <lineage>
        <taxon>Bacteria</taxon>
        <taxon>Pseudomonadati</taxon>
        <taxon>Pseudomonadota</taxon>
        <taxon>Alphaproteobacteria</taxon>
        <taxon>Rhodobacterales</taxon>
        <taxon>Paracoccaceae</taxon>
        <taxon>Aquimixticola</taxon>
    </lineage>
</organism>
<reference evidence="3 4" key="1">
    <citation type="submission" date="2017-03" db="EMBL/GenBank/DDBJ databases">
        <authorList>
            <person name="Afonso C.L."/>
            <person name="Miller P.J."/>
            <person name="Scott M.A."/>
            <person name="Spackman E."/>
            <person name="Goraichik I."/>
            <person name="Dimitrov K.M."/>
            <person name="Suarez D.L."/>
            <person name="Swayne D.E."/>
        </authorList>
    </citation>
    <scope>NUCLEOTIDE SEQUENCE [LARGE SCALE GENOMIC DNA]</scope>
    <source>
        <strain evidence="3 4">CECT 8620</strain>
    </source>
</reference>
<accession>A0A1Y5SHF2</accession>
<dbReference type="InterPro" id="IPR029021">
    <property type="entry name" value="Prot-tyrosine_phosphatase-like"/>
</dbReference>
<dbReference type="GO" id="GO:0016791">
    <property type="term" value="F:phosphatase activity"/>
    <property type="evidence" value="ECO:0007669"/>
    <property type="project" value="UniProtKB-ARBA"/>
</dbReference>
<dbReference type="PROSITE" id="PS50056">
    <property type="entry name" value="TYR_PHOSPHATASE_2"/>
    <property type="match status" value="1"/>
</dbReference>
<dbReference type="EMBL" id="FWFS01000004">
    <property type="protein sequence ID" value="SLN37739.1"/>
    <property type="molecule type" value="Genomic_DNA"/>
</dbReference>
<keyword evidence="1" id="KW-0378">Hydrolase</keyword>
<feature type="domain" description="Tyrosine specific protein phosphatases" evidence="2">
    <location>
        <begin position="121"/>
        <end position="186"/>
    </location>
</feature>
<sequence length="229" mass="26029">MFSKLQQSFKKLERAKVGSFGNDIESPKGRRAAMWHFHLVDHAFLRGLWTNLDQIAPQVWRSNQPGPARVERYAKMGIKTIINLRGTPNVSHYLLERQACAAHGIALESLALKARHAAKTEDYLALLDLFDRVEKPFLMHCKSGADRAGLASAFYLLHACGASVPEARKQLHIRYMHLSTTKTGVLDYLLDCFEADLARLGPIPLRDWLTHHYDRKAVNDGFTPRWGRK</sequence>
<dbReference type="AlphaFoldDB" id="A0A1Y5SHF2"/>
<dbReference type="Gene3D" id="3.90.190.10">
    <property type="entry name" value="Protein tyrosine phosphatase superfamily"/>
    <property type="match status" value="1"/>
</dbReference>
<dbReference type="OrthoDB" id="9814896at2"/>